<protein>
    <submittedName>
        <fullName evidence="3">8452_t:CDS:1</fullName>
    </submittedName>
</protein>
<feature type="region of interest" description="Disordered" evidence="1">
    <location>
        <begin position="1"/>
        <end position="45"/>
    </location>
</feature>
<dbReference type="PANTHER" id="PTHR12307">
    <property type="entry name" value="PROTEIN PHOSPHATASE 1 REGULATORY SUBUNIT"/>
    <property type="match status" value="1"/>
</dbReference>
<dbReference type="Gene3D" id="2.60.40.2440">
    <property type="entry name" value="Carbohydrate binding type-21 domain"/>
    <property type="match status" value="1"/>
</dbReference>
<feature type="compositionally biased region" description="Basic and acidic residues" evidence="1">
    <location>
        <begin position="296"/>
        <end position="306"/>
    </location>
</feature>
<sequence length="452" mass="50900">MPYSAPGPNPINMLATSEKHRARREVKDIPPFSGSPRSRRSNSESCPRKIDLNACVSVLETCENILRKQNGEVVKSSLKKAKSAPVTPTCPKAVHFDENDLEHVKWFFEQEKPTAVSAEASSEEEFSSDESETSLSEDEEEPELVISLPNFPRITTKHSSKRVSLEQVYLSPDRRALMGRIHVRNLAFQKSVSVRYSFDFWRTYSEISATYSENTQDRKKSNYDTFIFSIEFTDNSRNSIDGRTMYFAIRYNVNLTDYWDNNNGSNYQVDFKRVRREPVNKSRSRKAMSKVRSKAKKDVPINEEFSRSPPSIVSSRYTSSVSATNKKSIKNRYNINDSLSAAMTTPTPKSSQPTRPSRELSSYNPPTISDANNDSLKAFFSNSRIDGVSASVESNNQGDFGRNVKITTSSTPIAIPSKPAIGSTSYFELVERYCFFQGTHTGYANSPPIASS</sequence>
<proteinExistence type="predicted"/>
<feature type="compositionally biased region" description="Basic residues" evidence="1">
    <location>
        <begin position="282"/>
        <end position="295"/>
    </location>
</feature>
<dbReference type="AlphaFoldDB" id="A0A9N9CUN2"/>
<dbReference type="GO" id="GO:0008157">
    <property type="term" value="F:protein phosphatase 1 binding"/>
    <property type="evidence" value="ECO:0007669"/>
    <property type="project" value="TreeGrafter"/>
</dbReference>
<dbReference type="PANTHER" id="PTHR12307:SF36">
    <property type="entry name" value="GLYCOGEN-BINDING SUBUNIT 76A"/>
    <property type="match status" value="1"/>
</dbReference>
<dbReference type="GO" id="GO:0000164">
    <property type="term" value="C:protein phosphatase type 1 complex"/>
    <property type="evidence" value="ECO:0007669"/>
    <property type="project" value="TreeGrafter"/>
</dbReference>
<dbReference type="GO" id="GO:2001069">
    <property type="term" value="F:glycogen binding"/>
    <property type="evidence" value="ECO:0007669"/>
    <property type="project" value="TreeGrafter"/>
</dbReference>
<evidence type="ECO:0000259" key="2">
    <source>
        <dbReference type="PROSITE" id="PS51159"/>
    </source>
</evidence>
<dbReference type="OrthoDB" id="1881at2759"/>
<dbReference type="InterPro" id="IPR038175">
    <property type="entry name" value="CBM21_dom_sf"/>
</dbReference>
<comment type="caution">
    <text evidence="3">The sequence shown here is derived from an EMBL/GenBank/DDBJ whole genome shotgun (WGS) entry which is preliminary data.</text>
</comment>
<dbReference type="EMBL" id="CAJVPI010001437">
    <property type="protein sequence ID" value="CAG8612730.1"/>
    <property type="molecule type" value="Genomic_DNA"/>
</dbReference>
<gene>
    <name evidence="3" type="ORF">PBRASI_LOCUS8263</name>
</gene>
<organism evidence="3 4">
    <name type="scientific">Paraglomus brasilianum</name>
    <dbReference type="NCBI Taxonomy" id="144538"/>
    <lineage>
        <taxon>Eukaryota</taxon>
        <taxon>Fungi</taxon>
        <taxon>Fungi incertae sedis</taxon>
        <taxon>Mucoromycota</taxon>
        <taxon>Glomeromycotina</taxon>
        <taxon>Glomeromycetes</taxon>
        <taxon>Paraglomerales</taxon>
        <taxon>Paraglomeraceae</taxon>
        <taxon>Paraglomus</taxon>
    </lineage>
</organism>
<feature type="compositionally biased region" description="Acidic residues" evidence="1">
    <location>
        <begin position="121"/>
        <end position="142"/>
    </location>
</feature>
<evidence type="ECO:0000313" key="4">
    <source>
        <dbReference type="Proteomes" id="UP000789739"/>
    </source>
</evidence>
<name>A0A9N9CUN2_9GLOM</name>
<dbReference type="PROSITE" id="PS51159">
    <property type="entry name" value="CBM21"/>
    <property type="match status" value="1"/>
</dbReference>
<feature type="region of interest" description="Disordered" evidence="1">
    <location>
        <begin position="276"/>
        <end position="324"/>
    </location>
</feature>
<dbReference type="InterPro" id="IPR050782">
    <property type="entry name" value="PP1_regulatory_subunit_3"/>
</dbReference>
<evidence type="ECO:0000313" key="3">
    <source>
        <dbReference type="EMBL" id="CAG8612730.1"/>
    </source>
</evidence>
<evidence type="ECO:0000256" key="1">
    <source>
        <dbReference type="SAM" id="MobiDB-lite"/>
    </source>
</evidence>
<dbReference type="Pfam" id="PF03370">
    <property type="entry name" value="CBM_21"/>
    <property type="match status" value="1"/>
</dbReference>
<feature type="domain" description="CBM21" evidence="2">
    <location>
        <begin position="155"/>
        <end position="270"/>
    </location>
</feature>
<keyword evidence="4" id="KW-1185">Reference proteome</keyword>
<dbReference type="Proteomes" id="UP000789739">
    <property type="component" value="Unassembled WGS sequence"/>
</dbReference>
<reference evidence="3" key="1">
    <citation type="submission" date="2021-06" db="EMBL/GenBank/DDBJ databases">
        <authorList>
            <person name="Kallberg Y."/>
            <person name="Tangrot J."/>
            <person name="Rosling A."/>
        </authorList>
    </citation>
    <scope>NUCLEOTIDE SEQUENCE</scope>
    <source>
        <strain evidence="3">BR232B</strain>
    </source>
</reference>
<feature type="compositionally biased region" description="Low complexity" evidence="1">
    <location>
        <begin position="308"/>
        <end position="322"/>
    </location>
</feature>
<accession>A0A9N9CUN2</accession>
<dbReference type="GO" id="GO:0005979">
    <property type="term" value="P:regulation of glycogen biosynthetic process"/>
    <property type="evidence" value="ECO:0007669"/>
    <property type="project" value="TreeGrafter"/>
</dbReference>
<feature type="region of interest" description="Disordered" evidence="1">
    <location>
        <begin position="337"/>
        <end position="369"/>
    </location>
</feature>
<feature type="region of interest" description="Disordered" evidence="1">
    <location>
        <begin position="117"/>
        <end position="142"/>
    </location>
</feature>
<dbReference type="InterPro" id="IPR005036">
    <property type="entry name" value="CBM21_dom"/>
</dbReference>